<evidence type="ECO:0008006" key="9">
    <source>
        <dbReference type="Google" id="ProtNLM"/>
    </source>
</evidence>
<protein>
    <recommendedName>
        <fullName evidence="9">Anti-silencing function protein 1</fullName>
    </recommendedName>
</protein>
<dbReference type="InterPro" id="IPR036747">
    <property type="entry name" value="ASF1-like_sf"/>
</dbReference>
<dbReference type="GO" id="GO:0006335">
    <property type="term" value="P:DNA replication-dependent chromatin assembly"/>
    <property type="evidence" value="ECO:0007669"/>
    <property type="project" value="TreeGrafter"/>
</dbReference>
<dbReference type="GO" id="GO:0005634">
    <property type="term" value="C:nucleus"/>
    <property type="evidence" value="ECO:0007669"/>
    <property type="project" value="UniProtKB-SubCell"/>
</dbReference>
<reference evidence="7" key="1">
    <citation type="submission" date="2023-07" db="EMBL/GenBank/DDBJ databases">
        <authorList>
            <consortium name="AG Swart"/>
            <person name="Singh M."/>
            <person name="Singh A."/>
            <person name="Seah K."/>
            <person name="Emmerich C."/>
        </authorList>
    </citation>
    <scope>NUCLEOTIDE SEQUENCE</scope>
    <source>
        <strain evidence="7">DP1</strain>
    </source>
</reference>
<comment type="subcellular location">
    <subcellularLocation>
        <location evidence="1">Nucleus</location>
    </subcellularLocation>
</comment>
<dbReference type="InterPro" id="IPR006818">
    <property type="entry name" value="ASF1-like"/>
</dbReference>
<gene>
    <name evidence="7" type="ORF">ECRASSUSDP1_LOCUS19377</name>
</gene>
<evidence type="ECO:0000313" key="8">
    <source>
        <dbReference type="Proteomes" id="UP001295684"/>
    </source>
</evidence>
<dbReference type="EMBL" id="CAMPGE010019664">
    <property type="protein sequence ID" value="CAI2377986.1"/>
    <property type="molecule type" value="Genomic_DNA"/>
</dbReference>
<keyword evidence="3" id="KW-0805">Transcription regulation</keyword>
<comment type="caution">
    <text evidence="7">The sequence shown here is derived from an EMBL/GenBank/DDBJ whole genome shotgun (WGS) entry which is preliminary data.</text>
</comment>
<dbReference type="PANTHER" id="PTHR12040:SF0">
    <property type="entry name" value="HISTONE CHAPERONE ASF1"/>
    <property type="match status" value="1"/>
</dbReference>
<evidence type="ECO:0000313" key="7">
    <source>
        <dbReference type="EMBL" id="CAI2377986.1"/>
    </source>
</evidence>
<proteinExistence type="inferred from homology"/>
<dbReference type="GO" id="GO:0042393">
    <property type="term" value="F:histone binding"/>
    <property type="evidence" value="ECO:0007669"/>
    <property type="project" value="TreeGrafter"/>
</dbReference>
<evidence type="ECO:0000256" key="6">
    <source>
        <dbReference type="ARBA" id="ARBA00023242"/>
    </source>
</evidence>
<evidence type="ECO:0000256" key="5">
    <source>
        <dbReference type="ARBA" id="ARBA00023186"/>
    </source>
</evidence>
<evidence type="ECO:0000256" key="4">
    <source>
        <dbReference type="ARBA" id="ARBA00023163"/>
    </source>
</evidence>
<dbReference type="Pfam" id="PF04729">
    <property type="entry name" value="ASF1_hist_chap"/>
    <property type="match status" value="1"/>
</dbReference>
<accession>A0AAD1XSX1</accession>
<dbReference type="AlphaFoldDB" id="A0AAD1XSX1"/>
<comment type="similarity">
    <text evidence="2">Belongs to the ASF1 family.</text>
</comment>
<dbReference type="GO" id="GO:0000785">
    <property type="term" value="C:chromatin"/>
    <property type="evidence" value="ECO:0007669"/>
    <property type="project" value="TreeGrafter"/>
</dbReference>
<keyword evidence="5" id="KW-0143">Chaperone</keyword>
<keyword evidence="6" id="KW-0539">Nucleus</keyword>
<keyword evidence="4" id="KW-0804">Transcription</keyword>
<dbReference type="SUPFAM" id="SSF101546">
    <property type="entry name" value="ASF1-like"/>
    <property type="match status" value="1"/>
</dbReference>
<organism evidence="7 8">
    <name type="scientific">Euplotes crassus</name>
    <dbReference type="NCBI Taxonomy" id="5936"/>
    <lineage>
        <taxon>Eukaryota</taxon>
        <taxon>Sar</taxon>
        <taxon>Alveolata</taxon>
        <taxon>Ciliophora</taxon>
        <taxon>Intramacronucleata</taxon>
        <taxon>Spirotrichea</taxon>
        <taxon>Hypotrichia</taxon>
        <taxon>Euplotida</taxon>
        <taxon>Euplotidae</taxon>
        <taxon>Moneuplotes</taxon>
    </lineage>
</organism>
<dbReference type="PANTHER" id="PTHR12040">
    <property type="entry name" value="ANTI-SILENCING PROTEIN 1"/>
    <property type="match status" value="1"/>
</dbReference>
<dbReference type="Gene3D" id="2.60.40.1490">
    <property type="entry name" value="Histone chaperone ASF1-like"/>
    <property type="match status" value="1"/>
</dbReference>
<keyword evidence="8" id="KW-1185">Reference proteome</keyword>
<evidence type="ECO:0000256" key="2">
    <source>
        <dbReference type="ARBA" id="ARBA00006051"/>
    </source>
</evidence>
<sequence>MSLINVTNVIMKDATAKFTDPICVEISFEALQELKQLIWKVIYIGEANNDESDQVLEDIEMPIEQVGSMRFTIEAPGPDPTKIRAEELVGVTAILITCSYNGNEFFRVGYYVNVLYGTDELNENPPNPPLIDELGRLVMVDQPRVTNFPIEWDEAAGSSTLGIVPPDQIENFNPTTGFGYTDGDKDARDKMYAQDRKEMLSSANLQSAAEALQPSFQ</sequence>
<dbReference type="Proteomes" id="UP001295684">
    <property type="component" value="Unassembled WGS sequence"/>
</dbReference>
<evidence type="ECO:0000256" key="3">
    <source>
        <dbReference type="ARBA" id="ARBA00023015"/>
    </source>
</evidence>
<evidence type="ECO:0000256" key="1">
    <source>
        <dbReference type="ARBA" id="ARBA00004123"/>
    </source>
</evidence>
<name>A0AAD1XSX1_EUPCR</name>